<accession>A0A0P9FCV5</accession>
<reference evidence="2 3" key="1">
    <citation type="submission" date="2015-09" db="EMBL/GenBank/DDBJ databases">
        <title>Draft genome sequence of Kouleothrix aurantiaca JCM 19913.</title>
        <authorList>
            <person name="Hemp J."/>
        </authorList>
    </citation>
    <scope>NUCLEOTIDE SEQUENCE [LARGE SCALE GENOMIC DNA]</scope>
    <source>
        <strain evidence="2 3">COM-B</strain>
    </source>
</reference>
<keyword evidence="1" id="KW-0472">Membrane</keyword>
<evidence type="ECO:0000313" key="3">
    <source>
        <dbReference type="Proteomes" id="UP000050509"/>
    </source>
</evidence>
<evidence type="ECO:0000256" key="1">
    <source>
        <dbReference type="SAM" id="Phobius"/>
    </source>
</evidence>
<comment type="caution">
    <text evidence="2">The sequence shown here is derived from an EMBL/GenBank/DDBJ whole genome shotgun (WGS) entry which is preliminary data.</text>
</comment>
<dbReference type="EMBL" id="LJCR01001292">
    <property type="protein sequence ID" value="KPV50632.1"/>
    <property type="molecule type" value="Genomic_DNA"/>
</dbReference>
<protein>
    <submittedName>
        <fullName evidence="2">Uncharacterized protein</fullName>
    </submittedName>
</protein>
<gene>
    <name evidence="2" type="ORF">SE17_25810</name>
</gene>
<sequence>HLGDEMRRNFTALQLSQQKDTESLWHAITDTRDEIAVERDERRDWQHEEAQAREEWQDDEEGARRHGYRILSRWLWVIGAALVLLVVVVAILAVAAYVRELLREAGR</sequence>
<keyword evidence="1" id="KW-0812">Transmembrane</keyword>
<dbReference type="Proteomes" id="UP000050509">
    <property type="component" value="Unassembled WGS sequence"/>
</dbReference>
<dbReference type="AlphaFoldDB" id="A0A0P9FCV5"/>
<feature type="transmembrane region" description="Helical" evidence="1">
    <location>
        <begin position="74"/>
        <end position="98"/>
    </location>
</feature>
<keyword evidence="3" id="KW-1185">Reference proteome</keyword>
<proteinExistence type="predicted"/>
<feature type="non-terminal residue" evidence="2">
    <location>
        <position position="1"/>
    </location>
</feature>
<keyword evidence="1" id="KW-1133">Transmembrane helix</keyword>
<organism evidence="2 3">
    <name type="scientific">Kouleothrix aurantiaca</name>
    <dbReference type="NCBI Taxonomy" id="186479"/>
    <lineage>
        <taxon>Bacteria</taxon>
        <taxon>Bacillati</taxon>
        <taxon>Chloroflexota</taxon>
        <taxon>Chloroflexia</taxon>
        <taxon>Chloroflexales</taxon>
        <taxon>Roseiflexineae</taxon>
        <taxon>Roseiflexaceae</taxon>
        <taxon>Kouleothrix</taxon>
    </lineage>
</organism>
<evidence type="ECO:0000313" key="2">
    <source>
        <dbReference type="EMBL" id="KPV50632.1"/>
    </source>
</evidence>
<name>A0A0P9FCV5_9CHLR</name>